<comment type="caution">
    <text evidence="2">The sequence shown here is derived from an EMBL/GenBank/DDBJ whole genome shotgun (WGS) entry which is preliminary data.</text>
</comment>
<dbReference type="InterPro" id="IPR017853">
    <property type="entry name" value="GH"/>
</dbReference>
<evidence type="ECO:0000259" key="1">
    <source>
        <dbReference type="Pfam" id="PF13200"/>
    </source>
</evidence>
<name>A0A9X4AGK2_9BACI</name>
<dbReference type="RefSeq" id="WP_272446271.1">
    <property type="nucleotide sequence ID" value="NZ_JAMQKC010000007.1"/>
</dbReference>
<organism evidence="2 3">
    <name type="scientific">Aquibacillus salsiterrae</name>
    <dbReference type="NCBI Taxonomy" id="2950439"/>
    <lineage>
        <taxon>Bacteria</taxon>
        <taxon>Bacillati</taxon>
        <taxon>Bacillota</taxon>
        <taxon>Bacilli</taxon>
        <taxon>Bacillales</taxon>
        <taxon>Bacillaceae</taxon>
        <taxon>Aquibacillus</taxon>
    </lineage>
</organism>
<dbReference type="AlphaFoldDB" id="A0A9X4AGK2"/>
<evidence type="ECO:0000313" key="3">
    <source>
        <dbReference type="Proteomes" id="UP001145069"/>
    </source>
</evidence>
<keyword evidence="2" id="KW-0378">Hydrolase</keyword>
<dbReference type="Pfam" id="PF13200">
    <property type="entry name" value="DUF4015"/>
    <property type="match status" value="1"/>
</dbReference>
<accession>A0A9X4AGK2</accession>
<sequence>MGKIERKLISVIVLITLSILLPLSSVGAATDEETMTAKLHSLHVTKVQKYEIPEKISRFYYDSGLDFEYPDAVRGIYVTGPSAGGSKFEKLLNLVETTDLNAMVIDVKEDYGNLTFKPEEGSPYEDIALNYINNPRKMLEVLEEKGVYPIARIVVFKDTILAKKRPDLSFTKNGQVWSNGNGDSFVSPFKKEVWEYNVKIAQMAAEIGFQEIQFDYVRFPEGFERRDKELTYDMGEYANLELDDVQTRVKAVTDFVAYAKDQLSYYDVDVAVDIFGYSATIPEAPGIGQNFSKISSNVDVISSMIYPSHWTSYFGIDFPDKEPYRLVTEYAKVENKVLEKLENAPTSRPWIQDFEAPWLYSGPATEYGKEEVEAQIRALNENGINEFLIWNAGNNYSEGVDYTP</sequence>
<dbReference type="Gene3D" id="3.20.20.80">
    <property type="entry name" value="Glycosidases"/>
    <property type="match status" value="1"/>
</dbReference>
<dbReference type="Proteomes" id="UP001145069">
    <property type="component" value="Unassembled WGS sequence"/>
</dbReference>
<reference evidence="2" key="1">
    <citation type="submission" date="2022-06" db="EMBL/GenBank/DDBJ databases">
        <title>Aquibacillus sp. a new bacterium isolated from soil saline samples.</title>
        <authorList>
            <person name="Galisteo C."/>
            <person name="De La Haba R."/>
            <person name="Sanchez-Porro C."/>
            <person name="Ventosa A."/>
        </authorList>
    </citation>
    <scope>NUCLEOTIDE SEQUENCE</scope>
    <source>
        <strain evidence="2">3ASR75-54</strain>
    </source>
</reference>
<keyword evidence="3" id="KW-1185">Reference proteome</keyword>
<feature type="domain" description="DUF4015" evidence="1">
    <location>
        <begin position="75"/>
        <end position="396"/>
    </location>
</feature>
<proteinExistence type="predicted"/>
<dbReference type="GO" id="GO:0016787">
    <property type="term" value="F:hydrolase activity"/>
    <property type="evidence" value="ECO:0007669"/>
    <property type="project" value="UniProtKB-KW"/>
</dbReference>
<evidence type="ECO:0000313" key="2">
    <source>
        <dbReference type="EMBL" id="MDC3417203.1"/>
    </source>
</evidence>
<protein>
    <submittedName>
        <fullName evidence="2">Glycoside hydrolase</fullName>
    </submittedName>
</protein>
<gene>
    <name evidence="2" type="ORF">NC799_09790</name>
</gene>
<dbReference type="SUPFAM" id="SSF51445">
    <property type="entry name" value="(Trans)glycosidases"/>
    <property type="match status" value="1"/>
</dbReference>
<dbReference type="EMBL" id="JAMQKC010000007">
    <property type="protein sequence ID" value="MDC3417203.1"/>
    <property type="molecule type" value="Genomic_DNA"/>
</dbReference>
<dbReference type="InterPro" id="IPR025275">
    <property type="entry name" value="DUF4015"/>
</dbReference>